<protein>
    <recommendedName>
        <fullName evidence="8">BHLH domain-containing protein</fullName>
    </recommendedName>
</protein>
<evidence type="ECO:0000256" key="7">
    <source>
        <dbReference type="SAM" id="MobiDB-lite"/>
    </source>
</evidence>
<dbReference type="Pfam" id="PF22754">
    <property type="entry name" value="bHLH-TF_ACT-like_plant"/>
    <property type="match status" value="1"/>
</dbReference>
<dbReference type="AlphaFoldDB" id="A0A835DYK9"/>
<dbReference type="Proteomes" id="UP000636709">
    <property type="component" value="Unassembled WGS sequence"/>
</dbReference>
<evidence type="ECO:0000259" key="8">
    <source>
        <dbReference type="PROSITE" id="PS50888"/>
    </source>
</evidence>
<keyword evidence="10" id="KW-1185">Reference proteome</keyword>
<evidence type="ECO:0000256" key="6">
    <source>
        <dbReference type="SAM" id="Coils"/>
    </source>
</evidence>
<evidence type="ECO:0000313" key="9">
    <source>
        <dbReference type="EMBL" id="KAF8656358.1"/>
    </source>
</evidence>
<dbReference type="Gene3D" id="4.10.280.10">
    <property type="entry name" value="Helix-loop-helix DNA-binding domain"/>
    <property type="match status" value="1"/>
</dbReference>
<dbReference type="OrthoDB" id="690068at2759"/>
<feature type="compositionally biased region" description="Basic and acidic residues" evidence="7">
    <location>
        <begin position="9"/>
        <end position="23"/>
    </location>
</feature>
<accession>A0A835DYK9</accession>
<dbReference type="InterPro" id="IPR054502">
    <property type="entry name" value="bHLH-TF_ACT-like_plant"/>
</dbReference>
<gene>
    <name evidence="9" type="ORF">HU200_060740</name>
</gene>
<dbReference type="PANTHER" id="PTHR46266:SF3">
    <property type="entry name" value="TRANSCRIPTION FACTOR EGL1"/>
    <property type="match status" value="1"/>
</dbReference>
<dbReference type="GO" id="GO:0005634">
    <property type="term" value="C:nucleus"/>
    <property type="evidence" value="ECO:0007669"/>
    <property type="project" value="UniProtKB-SubCell"/>
</dbReference>
<keyword evidence="3" id="KW-0805">Transcription regulation</keyword>
<comment type="caution">
    <text evidence="9">The sequence shown here is derived from an EMBL/GenBank/DDBJ whole genome shotgun (WGS) entry which is preliminary data.</text>
</comment>
<keyword evidence="4" id="KW-0804">Transcription</keyword>
<comment type="subcellular location">
    <subcellularLocation>
        <location evidence="1">Nucleus</location>
    </subcellularLocation>
</comment>
<evidence type="ECO:0000256" key="3">
    <source>
        <dbReference type="ARBA" id="ARBA00023015"/>
    </source>
</evidence>
<reference evidence="9" key="1">
    <citation type="submission" date="2020-07" db="EMBL/GenBank/DDBJ databases">
        <title>Genome sequence and genetic diversity analysis of an under-domesticated orphan crop, white fonio (Digitaria exilis).</title>
        <authorList>
            <person name="Bennetzen J.L."/>
            <person name="Chen S."/>
            <person name="Ma X."/>
            <person name="Wang X."/>
            <person name="Yssel A.E.J."/>
            <person name="Chaluvadi S.R."/>
            <person name="Johnson M."/>
            <person name="Gangashetty P."/>
            <person name="Hamidou F."/>
            <person name="Sanogo M.D."/>
            <person name="Zwaenepoel A."/>
            <person name="Wallace J."/>
            <person name="Van De Peer Y."/>
            <person name="Van Deynze A."/>
        </authorList>
    </citation>
    <scope>NUCLEOTIDE SEQUENCE</scope>
    <source>
        <tissue evidence="9">Leaves</tissue>
    </source>
</reference>
<dbReference type="PROSITE" id="PS50888">
    <property type="entry name" value="BHLH"/>
    <property type="match status" value="1"/>
</dbReference>
<dbReference type="PANTHER" id="PTHR46266">
    <property type="entry name" value="TRANSCRIPTION FACTOR TT8"/>
    <property type="match status" value="1"/>
</dbReference>
<sequence>MRHHPQRRPSKEATETRSGRRTQDATLDAVSRHKKEGHHPELEGAIPARIVCGMGSTELISFSHLACNPLLRATRNWCLAPLLDVRPRGRNQDKNPCLFTRHRDEDEEDNQLITGADVQPQLRELYESLLSSGNCDHRAARPVISLLPEDLADGEWYYLQISHAMDGFRVCCVRVTFVRVDAGREAAARSNAVSGSEDWLRLLELLGIVVVGAEPGSLGMAERVLREWRTWRRAPEESPFVAAAFVAGNALFIFFLANDHVWLCNAHLADSETFLRALLAKVRQRGYTGTEQQNSKATRARPHRIHDSINVLAADRTVRSGRGQLALEHALVPSTEEMPSQSFDCLFNTNLEQITKQTGDFYGLWEELNVQPLEDSWIMDEGILSDSPRITSFMAWTMPGSDELAVPVIREPQKLLKKVVTGGSWTNNGGVSTEIGKGIAQENSIKNHVMSERRRRGKLNEMFLILKSLVPAINKMDKASILAGAIAYLKELERKVQELESIRGGISRSHGKTMLRCHGNEVIGMSLSAANKRKKASEPSGGMEEREHHWELSKDGSSNVINVSIMGTDVIVQVQCRWKELLMARVFDALKNLHLDVLSVQASTPDGLFGLNIKAQCQLALP</sequence>
<keyword evidence="6" id="KW-0175">Coiled coil</keyword>
<comment type="similarity">
    <text evidence="2">Belongs to the bHLH protein family.</text>
</comment>
<dbReference type="SMART" id="SM00353">
    <property type="entry name" value="HLH"/>
    <property type="match status" value="1"/>
</dbReference>
<dbReference type="EMBL" id="JACEFO010002556">
    <property type="protein sequence ID" value="KAF8656358.1"/>
    <property type="molecule type" value="Genomic_DNA"/>
</dbReference>
<dbReference type="InterPro" id="IPR036638">
    <property type="entry name" value="HLH_DNA-bd_sf"/>
</dbReference>
<feature type="region of interest" description="Disordered" evidence="7">
    <location>
        <begin position="1"/>
        <end position="42"/>
    </location>
</feature>
<dbReference type="SUPFAM" id="SSF47459">
    <property type="entry name" value="HLH, helix-loop-helix DNA-binding domain"/>
    <property type="match status" value="1"/>
</dbReference>
<evidence type="ECO:0000313" key="10">
    <source>
        <dbReference type="Proteomes" id="UP000636709"/>
    </source>
</evidence>
<feature type="coiled-coil region" evidence="6">
    <location>
        <begin position="482"/>
        <end position="509"/>
    </location>
</feature>
<dbReference type="GO" id="GO:0046983">
    <property type="term" value="F:protein dimerization activity"/>
    <property type="evidence" value="ECO:0007669"/>
    <property type="project" value="InterPro"/>
</dbReference>
<dbReference type="InterPro" id="IPR011598">
    <property type="entry name" value="bHLH_dom"/>
</dbReference>
<evidence type="ECO:0000256" key="5">
    <source>
        <dbReference type="ARBA" id="ARBA00023242"/>
    </source>
</evidence>
<evidence type="ECO:0000256" key="4">
    <source>
        <dbReference type="ARBA" id="ARBA00023163"/>
    </source>
</evidence>
<proteinExistence type="inferred from homology"/>
<evidence type="ECO:0000256" key="2">
    <source>
        <dbReference type="ARBA" id="ARBA00005510"/>
    </source>
</evidence>
<organism evidence="9 10">
    <name type="scientific">Digitaria exilis</name>
    <dbReference type="NCBI Taxonomy" id="1010633"/>
    <lineage>
        <taxon>Eukaryota</taxon>
        <taxon>Viridiplantae</taxon>
        <taxon>Streptophyta</taxon>
        <taxon>Embryophyta</taxon>
        <taxon>Tracheophyta</taxon>
        <taxon>Spermatophyta</taxon>
        <taxon>Magnoliopsida</taxon>
        <taxon>Liliopsida</taxon>
        <taxon>Poales</taxon>
        <taxon>Poaceae</taxon>
        <taxon>PACMAD clade</taxon>
        <taxon>Panicoideae</taxon>
        <taxon>Panicodae</taxon>
        <taxon>Paniceae</taxon>
        <taxon>Anthephorinae</taxon>
        <taxon>Digitaria</taxon>
    </lineage>
</organism>
<feature type="region of interest" description="Disordered" evidence="7">
    <location>
        <begin position="530"/>
        <end position="551"/>
    </location>
</feature>
<name>A0A835DYK9_9POAL</name>
<feature type="domain" description="BHLH" evidence="8">
    <location>
        <begin position="443"/>
        <end position="492"/>
    </location>
</feature>
<evidence type="ECO:0000256" key="1">
    <source>
        <dbReference type="ARBA" id="ARBA00004123"/>
    </source>
</evidence>
<dbReference type="Pfam" id="PF00010">
    <property type="entry name" value="HLH"/>
    <property type="match status" value="1"/>
</dbReference>
<keyword evidence="5" id="KW-0539">Nucleus</keyword>